<evidence type="ECO:0000313" key="3">
    <source>
        <dbReference type="Proteomes" id="UP000469421"/>
    </source>
</evidence>
<dbReference type="Proteomes" id="UP000469421">
    <property type="component" value="Unassembled WGS sequence"/>
</dbReference>
<keyword evidence="3" id="KW-1185">Reference proteome</keyword>
<proteinExistence type="predicted"/>
<feature type="coiled-coil region" evidence="1">
    <location>
        <begin position="135"/>
        <end position="169"/>
    </location>
</feature>
<comment type="caution">
    <text evidence="2">The sequence shown here is derived from an EMBL/GenBank/DDBJ whole genome shotgun (WGS) entry which is preliminary data.</text>
</comment>
<dbReference type="EMBL" id="WIRE01000001">
    <property type="protein sequence ID" value="MQX51695.1"/>
    <property type="molecule type" value="Genomic_DNA"/>
</dbReference>
<dbReference type="AlphaFoldDB" id="A0A6N7LRU0"/>
<dbReference type="PROSITE" id="PS51257">
    <property type="entry name" value="PROKAR_LIPOPROTEIN"/>
    <property type="match status" value="1"/>
</dbReference>
<accession>A0A6N7LRU0</accession>
<reference evidence="2 3" key="1">
    <citation type="submission" date="2019-10" db="EMBL/GenBank/DDBJ databases">
        <title>Alcanivorax sp.PA15-N-34 draft genome sequence.</title>
        <authorList>
            <person name="Liao X."/>
            <person name="Shao Z."/>
        </authorList>
    </citation>
    <scope>NUCLEOTIDE SEQUENCE [LARGE SCALE GENOMIC DNA]</scope>
    <source>
        <strain evidence="2 3">PA15-N-34</strain>
    </source>
</reference>
<feature type="coiled-coil region" evidence="1">
    <location>
        <begin position="25"/>
        <end position="59"/>
    </location>
</feature>
<protein>
    <recommendedName>
        <fullName evidence="4">Collagen-like protein</fullName>
    </recommendedName>
</protein>
<dbReference type="RefSeq" id="WP_153498491.1">
    <property type="nucleotide sequence ID" value="NZ_WIRE01000001.1"/>
</dbReference>
<evidence type="ECO:0000313" key="2">
    <source>
        <dbReference type="EMBL" id="MQX51695.1"/>
    </source>
</evidence>
<sequence>MKQLTPILLAAALAACGGSDSDTSTSVLSNQIDKIERQSEALEQDIDNSLQSLEQESRAVSGPSSVVVNQLAAEYQAQLASHIALLKECDALRQRIQQQIADTPELNYSRLEELKALDAEQVEACSQLPELEPGLDNIAQLLDSMSDTLLALEQKVADARALLVSLSSEAQNIQLIPGPMGPQGAQGIQGPKGIKGPQGVAGDEGAHFTRNDVNSMYSSFTTFSGFAAQRDSSELETNERKLVQIEKQLEPVIALLVSMHGKVAAQ</sequence>
<keyword evidence="1" id="KW-0175">Coiled coil</keyword>
<organism evidence="2 3">
    <name type="scientific">Alcanivorax sediminis</name>
    <dbReference type="NCBI Taxonomy" id="2663008"/>
    <lineage>
        <taxon>Bacteria</taxon>
        <taxon>Pseudomonadati</taxon>
        <taxon>Pseudomonadota</taxon>
        <taxon>Gammaproteobacteria</taxon>
        <taxon>Oceanospirillales</taxon>
        <taxon>Alcanivoracaceae</taxon>
        <taxon>Alcanivorax</taxon>
    </lineage>
</organism>
<dbReference type="Gene3D" id="1.20.5.320">
    <property type="entry name" value="6-Phosphogluconate Dehydrogenase, domain 3"/>
    <property type="match status" value="1"/>
</dbReference>
<evidence type="ECO:0008006" key="4">
    <source>
        <dbReference type="Google" id="ProtNLM"/>
    </source>
</evidence>
<evidence type="ECO:0000256" key="1">
    <source>
        <dbReference type="SAM" id="Coils"/>
    </source>
</evidence>
<gene>
    <name evidence="2" type="ORF">GFN93_00450</name>
</gene>
<name>A0A6N7LRU0_9GAMM</name>